<dbReference type="Gene3D" id="3.30.465.10">
    <property type="match status" value="1"/>
</dbReference>
<dbReference type="PANTHER" id="PTHR11748:SF103">
    <property type="entry name" value="GLYCOLATE OXIDASE SUBUNIT GLCE"/>
    <property type="match status" value="1"/>
</dbReference>
<dbReference type="GO" id="GO:0071949">
    <property type="term" value="F:FAD binding"/>
    <property type="evidence" value="ECO:0007669"/>
    <property type="project" value="InterPro"/>
</dbReference>
<feature type="domain" description="FAD-binding PCMH-type" evidence="4">
    <location>
        <begin position="22"/>
        <end position="202"/>
    </location>
</feature>
<dbReference type="InterPro" id="IPR036318">
    <property type="entry name" value="FAD-bd_PCMH-like_sf"/>
</dbReference>
<dbReference type="InterPro" id="IPR016166">
    <property type="entry name" value="FAD-bd_PCMH"/>
</dbReference>
<keyword evidence="1" id="KW-0285">Flavoprotein</keyword>
<dbReference type="InterPro" id="IPR016169">
    <property type="entry name" value="FAD-bd_PCMH_sub2"/>
</dbReference>
<sequence>MENPFELALMTIVSQEYVKKHIVHGTSRWVASPGTMEEVVSLVRLASEYGKSVTPIGALRRLGTLFKDGQAELWIETERLCSIIEYSPEDMVITVGAGMRLCDLQHELLKFNQFLPVDPIGDVDETLGGIVATNAWGPSRALYGTLRDHVIGTRTVLANGDVVRTGGRVVKNVAGYDLTKLLVGSFGSLGVMIEITLRVRPYPTQRTVTLLSGSVADVDRVRAELMDATLIPSVFECVNTSLARTLTSSLGTHGALGTHGSLTLAVGCDEPEEGTAFQEGVLRAWSSSYSLEILTFTSEQTAVLWEDYHMTLRTAATILRVQGKPSTLIEIAGTLLAAVNQERMWLSGCIPAGVLRLFFAADDDAVALVTACVSHLTACGLSLHYEKLPADHHDFPSVSQEIAIPDSKQTVHRLIYQAFDPAGLFSSTRLGGA</sequence>
<dbReference type="Pfam" id="PF01565">
    <property type="entry name" value="FAD_binding_4"/>
    <property type="match status" value="1"/>
</dbReference>
<evidence type="ECO:0000256" key="1">
    <source>
        <dbReference type="ARBA" id="ARBA00022630"/>
    </source>
</evidence>
<dbReference type="InterPro" id="IPR016164">
    <property type="entry name" value="FAD-linked_Oxase-like_C"/>
</dbReference>
<dbReference type="SUPFAM" id="SSF56176">
    <property type="entry name" value="FAD-binding/transporter-associated domain-like"/>
    <property type="match status" value="1"/>
</dbReference>
<dbReference type="Proteomes" id="UP000190229">
    <property type="component" value="Unassembled WGS sequence"/>
</dbReference>
<evidence type="ECO:0000256" key="2">
    <source>
        <dbReference type="ARBA" id="ARBA00022827"/>
    </source>
</evidence>
<evidence type="ECO:0000313" key="6">
    <source>
        <dbReference type="Proteomes" id="UP000190229"/>
    </source>
</evidence>
<reference evidence="5 6" key="1">
    <citation type="submission" date="2017-02" db="EMBL/GenBank/DDBJ databases">
        <title>Draft genome of Acidibacillus ferrooxidans Huett2.</title>
        <authorList>
            <person name="Schopf S."/>
        </authorList>
    </citation>
    <scope>NUCLEOTIDE SEQUENCE [LARGE SCALE GENOMIC DNA]</scope>
    <source>
        <strain evidence="5 6">Huett2</strain>
    </source>
</reference>
<evidence type="ECO:0000313" key="5">
    <source>
        <dbReference type="EMBL" id="OPG16506.1"/>
    </source>
</evidence>
<protein>
    <recommendedName>
        <fullName evidence="4">FAD-binding PCMH-type domain-containing protein</fullName>
    </recommendedName>
</protein>
<dbReference type="PROSITE" id="PS51387">
    <property type="entry name" value="FAD_PCMH"/>
    <property type="match status" value="1"/>
</dbReference>
<dbReference type="RefSeq" id="WP_079290253.1">
    <property type="nucleotide sequence ID" value="NZ_MWPS01000016.1"/>
</dbReference>
<gene>
    <name evidence="5" type="ORF">B2M26_06435</name>
</gene>
<keyword evidence="2" id="KW-0274">FAD</keyword>
<proteinExistence type="predicted"/>
<evidence type="ECO:0000259" key="4">
    <source>
        <dbReference type="PROSITE" id="PS51387"/>
    </source>
</evidence>
<dbReference type="PANTHER" id="PTHR11748">
    <property type="entry name" value="D-LACTATE DEHYDROGENASE"/>
    <property type="match status" value="1"/>
</dbReference>
<dbReference type="InterPro" id="IPR006094">
    <property type="entry name" value="Oxid_FAD_bind_N"/>
</dbReference>
<name>A0A1V4EU94_9BACL</name>
<evidence type="ECO:0000256" key="3">
    <source>
        <dbReference type="ARBA" id="ARBA00023002"/>
    </source>
</evidence>
<dbReference type="AlphaFoldDB" id="A0A1V4EU94"/>
<dbReference type="SUPFAM" id="SSF55103">
    <property type="entry name" value="FAD-linked oxidases, C-terminal domain"/>
    <property type="match status" value="1"/>
</dbReference>
<comment type="caution">
    <text evidence="5">The sequence shown here is derived from an EMBL/GenBank/DDBJ whole genome shotgun (WGS) entry which is preliminary data.</text>
</comment>
<dbReference type="GO" id="GO:0016491">
    <property type="term" value="F:oxidoreductase activity"/>
    <property type="evidence" value="ECO:0007669"/>
    <property type="project" value="UniProtKB-KW"/>
</dbReference>
<organism evidence="5 6">
    <name type="scientific">Ferroacidibacillus organovorans</name>
    <dbReference type="NCBI Taxonomy" id="1765683"/>
    <lineage>
        <taxon>Bacteria</taxon>
        <taxon>Bacillati</taxon>
        <taxon>Bacillota</taxon>
        <taxon>Bacilli</taxon>
        <taxon>Bacillales</taxon>
        <taxon>Alicyclobacillaceae</taxon>
        <taxon>Ferroacidibacillus</taxon>
    </lineage>
</organism>
<dbReference type="EMBL" id="MWPS01000016">
    <property type="protein sequence ID" value="OPG16506.1"/>
    <property type="molecule type" value="Genomic_DNA"/>
</dbReference>
<accession>A0A1V4EU94</accession>
<keyword evidence="6" id="KW-1185">Reference proteome</keyword>
<keyword evidence="3" id="KW-0560">Oxidoreductase</keyword>